<evidence type="ECO:0000256" key="1">
    <source>
        <dbReference type="ARBA" id="ARBA00022737"/>
    </source>
</evidence>
<sequence length="493" mass="57144">MKFKSILFVIVFVGCRLTASANYNFDARCMDAYKAVFDFRLNDARAIIQQEKQQYPQNGITILLDNYVDYISLITSDNKNEYDLLKDKKSDRIDALKGNEENSPYYLYAQAEVYLQWGLIKAKFGDYTSSASDFKKARNLLNDNTEKYPDFLPAQKDLALINVVFGAMPSNLKTFAKFLGMGGNVQAGVAQLEKLRTQISATKYSYYKDEVIFYLCYMDIDVLHNKNNYNRLMGYIAGMDNKDLLRTYLQGYVAAKTGHNEEAIANLQDVPHSAKYTPLPTLDYLLGCAKLCRMDSDAYVYLLKYIDEYKGVNYIKDSYLKVAYCYFFRNDEAKYNYYLKLARTKGYTTDEKDKQALKEANDNRPDYDLLKARFYCDGGYYDKALAQLKGKQEGELKLLRDKIELNYRLGRIYEKMNKFNDAIAWYQKAINIGKTSTYYYAANAALSIGGIYEYIKDDYMAANYYKQALDMRNHEYQSSIDTQAKDGLERMHR</sequence>
<dbReference type="PROSITE" id="PS51257">
    <property type="entry name" value="PROKAR_LIPOPROTEIN"/>
    <property type="match status" value="1"/>
</dbReference>
<dbReference type="RefSeq" id="WP_091369545.1">
    <property type="nucleotide sequence ID" value="NZ_LT629740.1"/>
</dbReference>
<keyword evidence="1" id="KW-0677">Repeat</keyword>
<dbReference type="SUPFAM" id="SSF48452">
    <property type="entry name" value="TPR-like"/>
    <property type="match status" value="1"/>
</dbReference>
<dbReference type="STRING" id="652787.SAMN05216490_0794"/>
<dbReference type="PANTHER" id="PTHR45586">
    <property type="entry name" value="TPR REPEAT-CONTAINING PROTEIN PA4667"/>
    <property type="match status" value="1"/>
</dbReference>
<dbReference type="OrthoDB" id="1466726at2"/>
<evidence type="ECO:0000256" key="3">
    <source>
        <dbReference type="PROSITE-ProRule" id="PRU00339"/>
    </source>
</evidence>
<name>A0A1H1QKI1_MUCMA</name>
<dbReference type="Gene3D" id="1.25.40.10">
    <property type="entry name" value="Tetratricopeptide repeat domain"/>
    <property type="match status" value="1"/>
</dbReference>
<protein>
    <submittedName>
        <fullName evidence="5">Tetratricopeptide repeat-containing protein</fullName>
    </submittedName>
</protein>
<keyword evidence="2 3" id="KW-0802">TPR repeat</keyword>
<dbReference type="EMBL" id="LT629740">
    <property type="protein sequence ID" value="SDS23906.1"/>
    <property type="molecule type" value="Genomic_DNA"/>
</dbReference>
<organism evidence="5 6">
    <name type="scientific">Mucilaginibacter mallensis</name>
    <dbReference type="NCBI Taxonomy" id="652787"/>
    <lineage>
        <taxon>Bacteria</taxon>
        <taxon>Pseudomonadati</taxon>
        <taxon>Bacteroidota</taxon>
        <taxon>Sphingobacteriia</taxon>
        <taxon>Sphingobacteriales</taxon>
        <taxon>Sphingobacteriaceae</taxon>
        <taxon>Mucilaginibacter</taxon>
    </lineage>
</organism>
<feature type="repeat" description="TPR" evidence="3">
    <location>
        <begin position="403"/>
        <end position="436"/>
    </location>
</feature>
<dbReference type="AlphaFoldDB" id="A0A1H1QKI1"/>
<evidence type="ECO:0000313" key="5">
    <source>
        <dbReference type="EMBL" id="SDS23906.1"/>
    </source>
</evidence>
<evidence type="ECO:0000256" key="4">
    <source>
        <dbReference type="SAM" id="SignalP"/>
    </source>
</evidence>
<dbReference type="Proteomes" id="UP000199679">
    <property type="component" value="Chromosome I"/>
</dbReference>
<reference evidence="5 6" key="1">
    <citation type="submission" date="2016-10" db="EMBL/GenBank/DDBJ databases">
        <authorList>
            <person name="de Groot N.N."/>
        </authorList>
    </citation>
    <scope>NUCLEOTIDE SEQUENCE [LARGE SCALE GENOMIC DNA]</scope>
    <source>
        <strain evidence="5 6">MP1X4</strain>
    </source>
</reference>
<dbReference type="InterPro" id="IPR051012">
    <property type="entry name" value="CellSynth/LPSAsmb/PSIAsmb"/>
</dbReference>
<dbReference type="PROSITE" id="PS50005">
    <property type="entry name" value="TPR"/>
    <property type="match status" value="1"/>
</dbReference>
<dbReference type="Pfam" id="PF13424">
    <property type="entry name" value="TPR_12"/>
    <property type="match status" value="1"/>
</dbReference>
<feature type="chain" id="PRO_5009257836" evidence="4">
    <location>
        <begin position="22"/>
        <end position="493"/>
    </location>
</feature>
<dbReference type="PANTHER" id="PTHR45586:SF1">
    <property type="entry name" value="LIPOPOLYSACCHARIDE ASSEMBLY PROTEIN B"/>
    <property type="match status" value="1"/>
</dbReference>
<dbReference type="SMART" id="SM00028">
    <property type="entry name" value="TPR"/>
    <property type="match status" value="3"/>
</dbReference>
<feature type="signal peptide" evidence="4">
    <location>
        <begin position="1"/>
        <end position="21"/>
    </location>
</feature>
<dbReference type="InterPro" id="IPR011990">
    <property type="entry name" value="TPR-like_helical_dom_sf"/>
</dbReference>
<dbReference type="InterPro" id="IPR019734">
    <property type="entry name" value="TPR_rpt"/>
</dbReference>
<keyword evidence="4" id="KW-0732">Signal</keyword>
<evidence type="ECO:0000256" key="2">
    <source>
        <dbReference type="ARBA" id="ARBA00022803"/>
    </source>
</evidence>
<proteinExistence type="predicted"/>
<evidence type="ECO:0000313" key="6">
    <source>
        <dbReference type="Proteomes" id="UP000199679"/>
    </source>
</evidence>
<keyword evidence="6" id="KW-1185">Reference proteome</keyword>
<gene>
    <name evidence="5" type="ORF">SAMN05216490_0794</name>
</gene>
<accession>A0A1H1QKI1</accession>